<dbReference type="AlphaFoldDB" id="A0A561TX22"/>
<dbReference type="SUPFAM" id="SSF140453">
    <property type="entry name" value="EsxAB dimer-like"/>
    <property type="match status" value="1"/>
</dbReference>
<feature type="compositionally biased region" description="Polar residues" evidence="1">
    <location>
        <begin position="129"/>
        <end position="138"/>
    </location>
</feature>
<evidence type="ECO:0000313" key="3">
    <source>
        <dbReference type="Proteomes" id="UP000316184"/>
    </source>
</evidence>
<proteinExistence type="predicted"/>
<feature type="region of interest" description="Disordered" evidence="1">
    <location>
        <begin position="114"/>
        <end position="138"/>
    </location>
</feature>
<comment type="caution">
    <text evidence="2">The sequence shown here is derived from an EMBL/GenBank/DDBJ whole genome shotgun (WGS) entry which is preliminary data.</text>
</comment>
<dbReference type="InterPro" id="IPR036689">
    <property type="entry name" value="ESAT-6-like_sf"/>
</dbReference>
<dbReference type="Proteomes" id="UP000316184">
    <property type="component" value="Unassembled WGS sequence"/>
</dbReference>
<feature type="compositionally biased region" description="Pro residues" evidence="1">
    <location>
        <begin position="115"/>
        <end position="127"/>
    </location>
</feature>
<dbReference type="RefSeq" id="WP_145745579.1">
    <property type="nucleotide sequence ID" value="NZ_VIWX01000008.1"/>
</dbReference>
<sequence>MGGVSTRVEGNPGSLRDTATKCTQLAGLLDTEAASIHRTSGESEHAWKGDAADKGRTFIKESAKTIDTVVTAARKISGAHDRLAQDLDGVISRVNQARELAQKGKLAVTNAEILPPGPVPGPAPAAPQRPTSEKASGQHQNAVAAHGAALADYQAKKKAFDEASTTVDQARQDERDAHHRFQEAVREPSTLLETVKGGLLFSSLGVMRTLASSPNANVAKYSDEARKLGRAASVAKTIASNPNMSPDRRAVARMLFFEREFPAMRATTNTLSSWSIDRHVPLPESVKTMIAAAPGEELAAKGSNGFLRGVGSVAKAFPYSAIALTGVSTSVSIANGTPSDKAVVSNVSSTALSTGAFVGAEAGLVALGVAGGPATLAAVGAGVVVSAGVSWFMDNHYDDMKKGASDLWHDIT</sequence>
<evidence type="ECO:0000313" key="2">
    <source>
        <dbReference type="EMBL" id="TWF91660.1"/>
    </source>
</evidence>
<gene>
    <name evidence="2" type="ORF">FHU35_1883</name>
</gene>
<keyword evidence="3" id="KW-1185">Reference proteome</keyword>
<protein>
    <recommendedName>
        <fullName evidence="4">Type VII secretion system (Wss) protein ESAT-6</fullName>
    </recommendedName>
</protein>
<reference evidence="2 3" key="1">
    <citation type="submission" date="2019-06" db="EMBL/GenBank/DDBJ databases">
        <title>Sequencing the genomes of 1000 actinobacteria strains.</title>
        <authorList>
            <person name="Klenk H.-P."/>
        </authorList>
    </citation>
    <scope>NUCLEOTIDE SEQUENCE [LARGE SCALE GENOMIC DNA]</scope>
    <source>
        <strain evidence="2 3">DSM 46699</strain>
    </source>
</reference>
<organism evidence="2 3">
    <name type="scientific">Saccharopolyspora dendranthemae</name>
    <dbReference type="NCBI Taxonomy" id="1181886"/>
    <lineage>
        <taxon>Bacteria</taxon>
        <taxon>Bacillati</taxon>
        <taxon>Actinomycetota</taxon>
        <taxon>Actinomycetes</taxon>
        <taxon>Pseudonocardiales</taxon>
        <taxon>Pseudonocardiaceae</taxon>
        <taxon>Saccharopolyspora</taxon>
    </lineage>
</organism>
<name>A0A561TX22_9PSEU</name>
<evidence type="ECO:0008006" key="4">
    <source>
        <dbReference type="Google" id="ProtNLM"/>
    </source>
</evidence>
<evidence type="ECO:0000256" key="1">
    <source>
        <dbReference type="SAM" id="MobiDB-lite"/>
    </source>
</evidence>
<dbReference type="EMBL" id="VIWX01000008">
    <property type="protein sequence ID" value="TWF91660.1"/>
    <property type="molecule type" value="Genomic_DNA"/>
</dbReference>
<accession>A0A561TX22</accession>